<dbReference type="InterPro" id="IPR052172">
    <property type="entry name" value="UxaA_altronate/galactarate_dh"/>
</dbReference>
<dbReference type="Gene3D" id="2.30.130.110">
    <property type="match status" value="1"/>
</dbReference>
<proteinExistence type="inferred from homology"/>
<accession>A0ABW0RXU7</accession>
<dbReference type="EMBL" id="JBHSMZ010000009">
    <property type="protein sequence ID" value="MFC5549612.1"/>
    <property type="molecule type" value="Genomic_DNA"/>
</dbReference>
<dbReference type="InterPro" id="IPR017654">
    <property type="entry name" value="GarD-like"/>
</dbReference>
<evidence type="ECO:0000313" key="5">
    <source>
        <dbReference type="EMBL" id="MFC5549612.1"/>
    </source>
</evidence>
<evidence type="ECO:0000256" key="2">
    <source>
        <dbReference type="ARBA" id="ARBA00023239"/>
    </source>
</evidence>
<dbReference type="CDD" id="cd11613">
    <property type="entry name" value="SAF_AH_GD"/>
    <property type="match status" value="1"/>
</dbReference>
<dbReference type="Pfam" id="PF20629">
    <property type="entry name" value="GD_AH_C"/>
    <property type="match status" value="1"/>
</dbReference>
<evidence type="ECO:0000256" key="3">
    <source>
        <dbReference type="NCBIfam" id="TIGR03248"/>
    </source>
</evidence>
<dbReference type="Pfam" id="PF08666">
    <property type="entry name" value="SAF"/>
    <property type="match status" value="1"/>
</dbReference>
<comment type="caution">
    <text evidence="5">The sequence shown here is derived from an EMBL/GenBank/DDBJ whole genome shotgun (WGS) entry which is preliminary data.</text>
</comment>
<dbReference type="PANTHER" id="PTHR30536">
    <property type="entry name" value="ALTRONATE/GALACTARATE DEHYDRATASE"/>
    <property type="match status" value="1"/>
</dbReference>
<comment type="similarity">
    <text evidence="1">Belongs to the UxaA family.</text>
</comment>
<evidence type="ECO:0000313" key="6">
    <source>
        <dbReference type="Proteomes" id="UP001596086"/>
    </source>
</evidence>
<sequence>MDTQNSGTPRSIRMHDQDNVAIVANDGGLPAGTVFPDGLVLKDKVPQGHKVALRPIAQGEAILRYKVAIGYAVRDIDAGSWVEESLVAMPPARALDKLPIATIRPEPLPPLEGYTFEGYRNPDGSVGTRNILAISTTVQCVSGVVEFAVKRIKDELLPKYPNVDDVVSLDHTYGCGVAIDAPGADIPIRTLRNIAKNPNFGGRAMLVSLGCEKLQPARLFPAAGVSSWMPIRDVAGPDHVCLQDNAHVGFSAMIENIMDTAERHLMELNARRRETCPAADLIVGVQCGGSDAFSGVTANPAVGFASDLLVRAGAAVMFSEVTEVRDGIDQLTARAIDEATAQAMIREMAWYDDYLQRGGVDRSANTTPGNKKGGLANIVEKAMGSIIKSGTAPISGVLSPGQKLEQKGLIYAATPASDFICGTLQLAAGMNVHVFTTGRGTPYGLAAVPVVKVATRDDLARRWHDLMDINAGRIATGEASIPDVGWELFNFILDVASGRKKTWAEHWRLHNALALFNPAPVT</sequence>
<evidence type="ECO:0000259" key="4">
    <source>
        <dbReference type="SMART" id="SM00858"/>
    </source>
</evidence>
<organism evidence="5 6">
    <name type="scientific">Massilia aerilata</name>
    <dbReference type="NCBI Taxonomy" id="453817"/>
    <lineage>
        <taxon>Bacteria</taxon>
        <taxon>Pseudomonadati</taxon>
        <taxon>Pseudomonadota</taxon>
        <taxon>Betaproteobacteria</taxon>
        <taxon>Burkholderiales</taxon>
        <taxon>Oxalobacteraceae</taxon>
        <taxon>Telluria group</taxon>
        <taxon>Massilia</taxon>
    </lineage>
</organism>
<dbReference type="InterPro" id="IPR007392">
    <property type="entry name" value="GD_AH_second"/>
</dbReference>
<dbReference type="InterPro" id="IPR044144">
    <property type="entry name" value="SAF_UxaA/GarD"/>
</dbReference>
<dbReference type="NCBIfam" id="TIGR03248">
    <property type="entry name" value="galactar-dH20"/>
    <property type="match status" value="1"/>
</dbReference>
<dbReference type="EC" id="4.2.1.42" evidence="3"/>
<feature type="domain" description="SAF" evidence="4">
    <location>
        <begin position="18"/>
        <end position="88"/>
    </location>
</feature>
<protein>
    <recommendedName>
        <fullName evidence="3">Galactarate dehydratase</fullName>
        <ecNumber evidence="3">4.2.1.42</ecNumber>
    </recommendedName>
</protein>
<reference evidence="6" key="1">
    <citation type="journal article" date="2019" name="Int. J. Syst. Evol. Microbiol.">
        <title>The Global Catalogue of Microorganisms (GCM) 10K type strain sequencing project: providing services to taxonomists for standard genome sequencing and annotation.</title>
        <authorList>
            <consortium name="The Broad Institute Genomics Platform"/>
            <consortium name="The Broad Institute Genome Sequencing Center for Infectious Disease"/>
            <person name="Wu L."/>
            <person name="Ma J."/>
        </authorList>
    </citation>
    <scope>NUCLEOTIDE SEQUENCE [LARGE SCALE GENOMIC DNA]</scope>
    <source>
        <strain evidence="6">CGMCC 4.5798</strain>
    </source>
</reference>
<name>A0ABW0RXU7_9BURK</name>
<keyword evidence="2 5" id="KW-0456">Lyase</keyword>
<gene>
    <name evidence="5" type="primary">garD</name>
    <name evidence="5" type="ORF">ACFPO9_13935</name>
</gene>
<keyword evidence="6" id="KW-1185">Reference proteome</keyword>
<dbReference type="InterPro" id="IPR013974">
    <property type="entry name" value="SAF"/>
</dbReference>
<dbReference type="InterPro" id="IPR048332">
    <property type="entry name" value="GD_AH_C"/>
</dbReference>
<evidence type="ECO:0000256" key="1">
    <source>
        <dbReference type="ARBA" id="ARBA00010986"/>
    </source>
</evidence>
<dbReference type="Proteomes" id="UP001596086">
    <property type="component" value="Unassembled WGS sequence"/>
</dbReference>
<dbReference type="PANTHER" id="PTHR30536:SF1">
    <property type="entry name" value="GALACTARATE DEHYDRATASE (L-THREO-FORMING)"/>
    <property type="match status" value="1"/>
</dbReference>
<dbReference type="SMART" id="SM00858">
    <property type="entry name" value="SAF"/>
    <property type="match status" value="1"/>
</dbReference>
<dbReference type="GO" id="GO:0008867">
    <property type="term" value="F:galactarate dehydratase activity"/>
    <property type="evidence" value="ECO:0007669"/>
    <property type="project" value="UniProtKB-EC"/>
</dbReference>
<dbReference type="Pfam" id="PF04295">
    <property type="entry name" value="GD_AH_second"/>
    <property type="match status" value="1"/>
</dbReference>
<dbReference type="RefSeq" id="WP_379771703.1">
    <property type="nucleotide sequence ID" value="NZ_JBHSMZ010000009.1"/>
</dbReference>